<evidence type="ECO:0000313" key="2">
    <source>
        <dbReference type="Proteomes" id="UP000002411"/>
    </source>
</evidence>
<gene>
    <name evidence="1" type="ordered locus">CKL_1612</name>
</gene>
<dbReference type="EMBL" id="CP000673">
    <property type="protein sequence ID" value="EDK33654.1"/>
    <property type="molecule type" value="Genomic_DNA"/>
</dbReference>
<dbReference type="STRING" id="431943.CKL_1612"/>
<reference evidence="1 2" key="1">
    <citation type="journal article" date="2008" name="Proc. Natl. Acad. Sci. U.S.A.">
        <title>The genome of Clostridium kluyveri, a strict anaerobe with unique metabolic features.</title>
        <authorList>
            <person name="Seedorf H."/>
            <person name="Fricke W.F."/>
            <person name="Veith B."/>
            <person name="Brueggemann H."/>
            <person name="Liesegang H."/>
            <person name="Strittmatter A."/>
            <person name="Miethke M."/>
            <person name="Buckel W."/>
            <person name="Hinderberger J."/>
            <person name="Li F."/>
            <person name="Hagemeier C."/>
            <person name="Thauer R.K."/>
            <person name="Gottschalk G."/>
        </authorList>
    </citation>
    <scope>NUCLEOTIDE SEQUENCE [LARGE SCALE GENOMIC DNA]</scope>
    <source>
        <strain evidence="2">ATCC 8527 / DSM 555 / NCIMB 10680</strain>
    </source>
</reference>
<dbReference type="HOGENOM" id="CLU_2552268_0_0_9"/>
<evidence type="ECO:0000313" key="1">
    <source>
        <dbReference type="EMBL" id="EDK33654.1"/>
    </source>
</evidence>
<keyword evidence="2" id="KW-1185">Reference proteome</keyword>
<dbReference type="RefSeq" id="WP_012102007.1">
    <property type="nucleotide sequence ID" value="NC_009706.1"/>
</dbReference>
<name>A5N8M3_CLOK5</name>
<dbReference type="eggNOG" id="COG2834">
    <property type="taxonomic scope" value="Bacteria"/>
</dbReference>
<proteinExistence type="predicted"/>
<protein>
    <submittedName>
        <fullName evidence="1">Uncharacterized protein</fullName>
    </submittedName>
</protein>
<organism evidence="1 2">
    <name type="scientific">Clostridium kluyveri (strain ATCC 8527 / DSM 555 / NBRC 12016 / NCIMB 10680 / K1)</name>
    <dbReference type="NCBI Taxonomy" id="431943"/>
    <lineage>
        <taxon>Bacteria</taxon>
        <taxon>Bacillati</taxon>
        <taxon>Bacillota</taxon>
        <taxon>Clostridia</taxon>
        <taxon>Eubacteriales</taxon>
        <taxon>Clostridiaceae</taxon>
        <taxon>Clostridium</taxon>
    </lineage>
</organism>
<dbReference type="KEGG" id="ckl:CKL_1612"/>
<sequence>MTDKEKKLTAYIDSLNSEKKPKEHENMVDAPEMEELFETVRLVRSLREPSLPEDNYAKNLANSVNKRKENIMLKDWKELKRM</sequence>
<dbReference type="AlphaFoldDB" id="A5N8M3"/>
<dbReference type="Proteomes" id="UP000002411">
    <property type="component" value="Chromosome"/>
</dbReference>
<accession>A5N8M3</accession>